<evidence type="ECO:0000313" key="2">
    <source>
        <dbReference type="EMBL" id="ALL42128.1"/>
    </source>
</evidence>
<accession>A0A189PG00</accession>
<name>A0A189PG00_AERSS</name>
<feature type="region of interest" description="Disordered" evidence="1">
    <location>
        <begin position="1"/>
        <end position="45"/>
    </location>
</feature>
<geneLocation type="plasmid" evidence="2">
    <name>pAsa4b</name>
</geneLocation>
<protein>
    <submittedName>
        <fullName evidence="2">Uncharacterized protein</fullName>
    </submittedName>
</protein>
<keyword evidence="2" id="KW-0614">Plasmid</keyword>
<dbReference type="AlphaFoldDB" id="A0A189PG00"/>
<reference evidence="2" key="1">
    <citation type="submission" date="2015-06" db="EMBL/GenBank/DDBJ databases">
        <title>Antimicrobial resistance-carrying plasmid pAsa4 variants found in Aeromonas salmonicida subsp. salmonicida: general architecture, construction blocks and gene elimination.</title>
        <authorList>
            <person name="Tanaka K.H."/>
            <person name="Vincent A.T."/>
            <person name="Trudel M.V."/>
            <person name="Paquet V.E."/>
            <person name="Frenette M."/>
            <person name="Charette S.J."/>
        </authorList>
    </citation>
    <scope>NUCLEOTIDE SEQUENCE</scope>
    <source>
        <strain evidence="2">01-B522</strain>
        <plasmid evidence="2">pAsa4b</plasmid>
    </source>
</reference>
<evidence type="ECO:0000256" key="1">
    <source>
        <dbReference type="SAM" id="MobiDB-lite"/>
    </source>
</evidence>
<organism evidence="2">
    <name type="scientific">Aeromonas salmonicida subsp. salmonicida</name>
    <dbReference type="NCBI Taxonomy" id="29491"/>
    <lineage>
        <taxon>Bacteria</taxon>
        <taxon>Pseudomonadati</taxon>
        <taxon>Pseudomonadota</taxon>
        <taxon>Gammaproteobacteria</taxon>
        <taxon>Aeromonadales</taxon>
        <taxon>Aeromonadaceae</taxon>
        <taxon>Aeromonas</taxon>
    </lineage>
</organism>
<dbReference type="EMBL" id="KT033469">
    <property type="protein sequence ID" value="ALL42128.1"/>
    <property type="molecule type" value="Genomic_DNA"/>
</dbReference>
<sequence length="119" mass="13420">MDQQRCPIRIKPGDRVYWGPPPPDMISRPSTPNTSNQDEHNGNPCSVRLHQGLLCNSVEQSLAHPHAGYWQPWADFGIASWRPESAIGHCHSSTCNPRSRAKIAQSCRQAPRQQRITEQ</sequence>
<proteinExistence type="predicted"/>